<gene>
    <name evidence="2" type="ORF">C8E02_1168</name>
</gene>
<evidence type="ECO:0000313" key="3">
    <source>
        <dbReference type="Proteomes" id="UP000279384"/>
    </source>
</evidence>
<dbReference type="EMBL" id="RBID01000011">
    <property type="protein sequence ID" value="RKQ61394.1"/>
    <property type="molecule type" value="Genomic_DNA"/>
</dbReference>
<reference evidence="2 3" key="1">
    <citation type="submission" date="2018-10" db="EMBL/GenBank/DDBJ databases">
        <title>Genomic Encyclopedia of Type Strains, Phase IV (KMG-IV): sequencing the most valuable type-strain genomes for metagenomic binning, comparative biology and taxonomic classification.</title>
        <authorList>
            <person name="Goeker M."/>
        </authorList>
    </citation>
    <scope>NUCLEOTIDE SEQUENCE [LARGE SCALE GENOMIC DNA]</scope>
    <source>
        <strain evidence="2 3">DSM 3303</strain>
    </source>
</reference>
<dbReference type="AlphaFoldDB" id="A0A495BJ69"/>
<protein>
    <submittedName>
        <fullName evidence="2">Uncharacterized protein</fullName>
    </submittedName>
</protein>
<sequence length="272" mass="30583">MGKPTYRRRRRRSSSASSIQQPSSFLYQVKLWAVLTAIIAPGAFLIGTYYYEGYVEAFGVRVEDLPVSTSVLYVHAYKLVGIFLLKVAEALVSFVDWQRPLLMLVYVAAGWVGLYGLLRLIRWLANLPSHHLLNRFVRWLHPSKNDVTLVSIMTVAISYAAVLLLTAVGTMALFWWQIPLSASKQGRDDAQEKISDFNALGCHRQTSDGWGNCVKITDAKDKVLYEGVLVGSTDKNIVLYTAQGAKVMPRKNDWYLLHERTSPSKGTKPDVK</sequence>
<keyword evidence="1" id="KW-1133">Transmembrane helix</keyword>
<dbReference type="Proteomes" id="UP000279384">
    <property type="component" value="Unassembled WGS sequence"/>
</dbReference>
<feature type="transmembrane region" description="Helical" evidence="1">
    <location>
        <begin position="149"/>
        <end position="176"/>
    </location>
</feature>
<organism evidence="2 3">
    <name type="scientific">Vogesella indigofera</name>
    <name type="common">Pseudomonas indigofera</name>
    <dbReference type="NCBI Taxonomy" id="45465"/>
    <lineage>
        <taxon>Bacteria</taxon>
        <taxon>Pseudomonadati</taxon>
        <taxon>Pseudomonadota</taxon>
        <taxon>Betaproteobacteria</taxon>
        <taxon>Neisseriales</taxon>
        <taxon>Chromobacteriaceae</taxon>
        <taxon>Vogesella</taxon>
    </lineage>
</organism>
<feature type="transmembrane region" description="Helical" evidence="1">
    <location>
        <begin position="104"/>
        <end position="125"/>
    </location>
</feature>
<name>A0A495BJ69_VOGIN</name>
<feature type="transmembrane region" description="Helical" evidence="1">
    <location>
        <begin position="71"/>
        <end position="92"/>
    </location>
</feature>
<accession>A0A495BJ69</accession>
<feature type="transmembrane region" description="Helical" evidence="1">
    <location>
        <begin position="31"/>
        <end position="51"/>
    </location>
</feature>
<evidence type="ECO:0000313" key="2">
    <source>
        <dbReference type="EMBL" id="RKQ61394.1"/>
    </source>
</evidence>
<evidence type="ECO:0000256" key="1">
    <source>
        <dbReference type="SAM" id="Phobius"/>
    </source>
</evidence>
<keyword evidence="1" id="KW-0472">Membrane</keyword>
<comment type="caution">
    <text evidence="2">The sequence shown here is derived from an EMBL/GenBank/DDBJ whole genome shotgun (WGS) entry which is preliminary data.</text>
</comment>
<proteinExistence type="predicted"/>
<keyword evidence="1" id="KW-0812">Transmembrane</keyword>